<dbReference type="OrthoDB" id="10382999at2759"/>
<dbReference type="GeneID" id="19271970"/>
<dbReference type="EMBL" id="KI912112">
    <property type="protein sequence ID" value="ETS81955.1"/>
    <property type="molecule type" value="Genomic_DNA"/>
</dbReference>
<name>W3X7B6_PESFW</name>
<dbReference type="Proteomes" id="UP000030651">
    <property type="component" value="Unassembled WGS sequence"/>
</dbReference>
<evidence type="ECO:0000313" key="2">
    <source>
        <dbReference type="EMBL" id="ETS81955.1"/>
    </source>
</evidence>
<organism evidence="2 3">
    <name type="scientific">Pestalotiopsis fici (strain W106-1 / CGMCC3.15140)</name>
    <dbReference type="NCBI Taxonomy" id="1229662"/>
    <lineage>
        <taxon>Eukaryota</taxon>
        <taxon>Fungi</taxon>
        <taxon>Dikarya</taxon>
        <taxon>Ascomycota</taxon>
        <taxon>Pezizomycotina</taxon>
        <taxon>Sordariomycetes</taxon>
        <taxon>Xylariomycetidae</taxon>
        <taxon>Amphisphaeriales</taxon>
        <taxon>Sporocadaceae</taxon>
        <taxon>Pestalotiopsis</taxon>
    </lineage>
</organism>
<sequence length="83" mass="8831">MSAVTFNTMDIRKMDRKSPMVFLPLAPTTSGTSSVSQPAVAERPAARRTSSLSSTSSASASPPFRFLQLSPVQNGEDAEQAIE</sequence>
<protein>
    <submittedName>
        <fullName evidence="2">Uncharacterized protein</fullName>
    </submittedName>
</protein>
<reference evidence="3" key="1">
    <citation type="journal article" date="2015" name="BMC Genomics">
        <title>Genomic and transcriptomic analysis of the endophytic fungus Pestalotiopsis fici reveals its lifestyle and high potential for synthesis of natural products.</title>
        <authorList>
            <person name="Wang X."/>
            <person name="Zhang X."/>
            <person name="Liu L."/>
            <person name="Xiang M."/>
            <person name="Wang W."/>
            <person name="Sun X."/>
            <person name="Che Y."/>
            <person name="Guo L."/>
            <person name="Liu G."/>
            <person name="Guo L."/>
            <person name="Wang C."/>
            <person name="Yin W.B."/>
            <person name="Stadler M."/>
            <person name="Zhang X."/>
            <person name="Liu X."/>
        </authorList>
    </citation>
    <scope>NUCLEOTIDE SEQUENCE [LARGE SCALE GENOMIC DNA]</scope>
    <source>
        <strain evidence="3">W106-1 / CGMCC3.15140</strain>
    </source>
</reference>
<accession>W3X7B6</accession>
<dbReference type="InParanoid" id="W3X7B6"/>
<feature type="region of interest" description="Disordered" evidence="1">
    <location>
        <begin position="23"/>
        <end position="83"/>
    </location>
</feature>
<feature type="compositionally biased region" description="Low complexity" evidence="1">
    <location>
        <begin position="47"/>
        <end position="67"/>
    </location>
</feature>
<evidence type="ECO:0000256" key="1">
    <source>
        <dbReference type="SAM" id="MobiDB-lite"/>
    </source>
</evidence>
<evidence type="ECO:0000313" key="3">
    <source>
        <dbReference type="Proteomes" id="UP000030651"/>
    </source>
</evidence>
<feature type="compositionally biased region" description="Polar residues" evidence="1">
    <location>
        <begin position="27"/>
        <end position="37"/>
    </location>
</feature>
<keyword evidence="3" id="KW-1185">Reference proteome</keyword>
<dbReference type="RefSeq" id="XP_007833729.1">
    <property type="nucleotide sequence ID" value="XM_007835538.1"/>
</dbReference>
<dbReference type="AlphaFoldDB" id="W3X7B6"/>
<gene>
    <name evidence="2" type="ORF">PFICI_06957</name>
</gene>
<dbReference type="KEGG" id="pfy:PFICI_06957"/>
<proteinExistence type="predicted"/>
<dbReference type="HOGENOM" id="CLU_2543315_0_0_1"/>